<feature type="region of interest" description="Disordered" evidence="1">
    <location>
        <begin position="62"/>
        <end position="92"/>
    </location>
</feature>
<name>A0A914VZC4_9BILA</name>
<evidence type="ECO:0000256" key="1">
    <source>
        <dbReference type="SAM" id="MobiDB-lite"/>
    </source>
</evidence>
<sequence>MGLAAVNLTATRTDGRPLSAPTRAIDGLPSLARPRCSTDRCDVFATTDRPLAPLTAVVDRRLGVKKAQKPPSPSPSIGNRWPGPMNAGPVAT</sequence>
<accession>A0A914VZC4</accession>
<protein>
    <submittedName>
        <fullName evidence="3">Uncharacterized protein</fullName>
    </submittedName>
</protein>
<organism evidence="2 3">
    <name type="scientific">Plectus sambesii</name>
    <dbReference type="NCBI Taxonomy" id="2011161"/>
    <lineage>
        <taxon>Eukaryota</taxon>
        <taxon>Metazoa</taxon>
        <taxon>Ecdysozoa</taxon>
        <taxon>Nematoda</taxon>
        <taxon>Chromadorea</taxon>
        <taxon>Plectida</taxon>
        <taxon>Plectina</taxon>
        <taxon>Plectoidea</taxon>
        <taxon>Plectidae</taxon>
        <taxon>Plectus</taxon>
    </lineage>
</organism>
<dbReference type="AlphaFoldDB" id="A0A914VZC4"/>
<proteinExistence type="predicted"/>
<dbReference type="Proteomes" id="UP000887566">
    <property type="component" value="Unplaced"/>
</dbReference>
<dbReference type="WBParaSite" id="PSAMB.scaffold281size59450.g4076.t1">
    <property type="protein sequence ID" value="PSAMB.scaffold281size59450.g4076.t1"/>
    <property type="gene ID" value="PSAMB.scaffold281size59450.g4076"/>
</dbReference>
<evidence type="ECO:0000313" key="3">
    <source>
        <dbReference type="WBParaSite" id="PSAMB.scaffold281size59450.g4076.t1"/>
    </source>
</evidence>
<reference evidence="3" key="1">
    <citation type="submission" date="2022-11" db="UniProtKB">
        <authorList>
            <consortium name="WormBaseParasite"/>
        </authorList>
    </citation>
    <scope>IDENTIFICATION</scope>
</reference>
<keyword evidence="2" id="KW-1185">Reference proteome</keyword>
<evidence type="ECO:0000313" key="2">
    <source>
        <dbReference type="Proteomes" id="UP000887566"/>
    </source>
</evidence>
<feature type="region of interest" description="Disordered" evidence="1">
    <location>
        <begin position="1"/>
        <end position="26"/>
    </location>
</feature>